<keyword evidence="2" id="KW-0812">Transmembrane</keyword>
<keyword evidence="4" id="KW-1185">Reference proteome</keyword>
<feature type="compositionally biased region" description="Low complexity" evidence="1">
    <location>
        <begin position="10"/>
        <end position="19"/>
    </location>
</feature>
<comment type="caution">
    <text evidence="3">The sequence shown here is derived from an EMBL/GenBank/DDBJ whole genome shotgun (WGS) entry which is preliminary data.</text>
</comment>
<evidence type="ECO:0000313" key="3">
    <source>
        <dbReference type="EMBL" id="GHO52928.1"/>
    </source>
</evidence>
<proteinExistence type="predicted"/>
<evidence type="ECO:0000256" key="1">
    <source>
        <dbReference type="SAM" id="MobiDB-lite"/>
    </source>
</evidence>
<reference evidence="3 4" key="1">
    <citation type="journal article" date="2021" name="Int. J. Syst. Evol. Microbiol.">
        <title>Reticulibacter mediterranei gen. nov., sp. nov., within the new family Reticulibacteraceae fam. nov., and Ktedonospora formicarum gen. nov., sp. nov., Ktedonobacter robiniae sp. nov., Dictyobacter formicarum sp. nov. and Dictyobacter arantiisoli sp. nov., belonging to the class Ktedonobacteria.</title>
        <authorList>
            <person name="Yabe S."/>
            <person name="Zheng Y."/>
            <person name="Wang C.M."/>
            <person name="Sakai Y."/>
            <person name="Abe K."/>
            <person name="Yokota A."/>
            <person name="Donadio S."/>
            <person name="Cavaletti L."/>
            <person name="Monciardini P."/>
        </authorList>
    </citation>
    <scope>NUCLEOTIDE SEQUENCE [LARGE SCALE GENOMIC DNA]</scope>
    <source>
        <strain evidence="3 4">SOSP1-30</strain>
    </source>
</reference>
<evidence type="ECO:0008006" key="5">
    <source>
        <dbReference type="Google" id="ProtNLM"/>
    </source>
</evidence>
<protein>
    <recommendedName>
        <fullName evidence="5">Adhesin domain-containing protein</fullName>
    </recommendedName>
</protein>
<dbReference type="Proteomes" id="UP000654345">
    <property type="component" value="Unassembled WGS sequence"/>
</dbReference>
<dbReference type="EMBL" id="BNJG01000001">
    <property type="protein sequence ID" value="GHO52928.1"/>
    <property type="molecule type" value="Genomic_DNA"/>
</dbReference>
<name>A0ABQ3UJR3_9CHLR</name>
<keyword evidence="2" id="KW-0472">Membrane</keyword>
<gene>
    <name evidence="3" type="ORF">KSB_14030</name>
</gene>
<keyword evidence="2" id="KW-1133">Transmembrane helix</keyword>
<accession>A0ABQ3UJR3</accession>
<evidence type="ECO:0000256" key="2">
    <source>
        <dbReference type="SAM" id="Phobius"/>
    </source>
</evidence>
<feature type="region of interest" description="Disordered" evidence="1">
    <location>
        <begin position="1"/>
        <end position="21"/>
    </location>
</feature>
<organism evidence="3 4">
    <name type="scientific">Ktedonobacter robiniae</name>
    <dbReference type="NCBI Taxonomy" id="2778365"/>
    <lineage>
        <taxon>Bacteria</taxon>
        <taxon>Bacillati</taxon>
        <taxon>Chloroflexota</taxon>
        <taxon>Ktedonobacteria</taxon>
        <taxon>Ktedonobacterales</taxon>
        <taxon>Ktedonobacteraceae</taxon>
        <taxon>Ktedonobacter</taxon>
    </lineage>
</organism>
<evidence type="ECO:0000313" key="4">
    <source>
        <dbReference type="Proteomes" id="UP000654345"/>
    </source>
</evidence>
<feature type="transmembrane region" description="Helical" evidence="2">
    <location>
        <begin position="37"/>
        <end position="59"/>
    </location>
</feature>
<sequence length="304" mass="31860">MRLVNKQQESEQAQVQSEPEFAEAPTVLAPGRKGRRAWLVVVVLVCCVLLGGMLIGIGATGSFTHTAPLAERSYAAPPGQPASLDIRLDAGSIHIQRSNDASIHLSGTRYYGFLGRVEDVQVQVSQVGNTLYIKQTAQEGPLHLGWTGLDLNVSVPPTTNLRLSVASGIVAIAGMSSQVNVFASVGAVTLDDSNLEDGSSIHSSTGTVIVRDVALHGHVSLSSSVGTVAFSGKLDANGIYAFHSNNGAVSVALPDDASFIVDKLSTTSTSISNEFRTTRVGHGPYAHIVLVSQNGPLLLRKVGV</sequence>